<reference evidence="1 2" key="1">
    <citation type="submission" date="2023-09" db="EMBL/GenBank/DDBJ databases">
        <title>Genomes of two closely related lineages of the louse Polyplax serrata with different host specificities.</title>
        <authorList>
            <person name="Martinu J."/>
            <person name="Tarabai H."/>
            <person name="Stefka J."/>
            <person name="Hypsa V."/>
        </authorList>
    </citation>
    <scope>NUCLEOTIDE SEQUENCE [LARGE SCALE GENOMIC DNA]</scope>
    <source>
        <strain evidence="1">98ZLc_SE</strain>
    </source>
</reference>
<name>A0ABR1B281_POLSC</name>
<sequence>MTDDIHQDMSKRSVPSASLQLDAFDRIEIVRFDPPNLRVDKSHRHTSTSEWRGSVLAGTKLKENSCEFTKKKKLRRFHRGEYKFSRAQRFEFPLGNGKNCRKGRSYIANLGKKKKKLEKEGKTILRNAFCLLSGAIKKATSAQNIGKYKKTSRTALAVAMRTYNNHEKRSKLQNT</sequence>
<comment type="caution">
    <text evidence="1">The sequence shown here is derived from an EMBL/GenBank/DDBJ whole genome shotgun (WGS) entry which is preliminary data.</text>
</comment>
<proteinExistence type="predicted"/>
<dbReference type="EMBL" id="JAWJWF010000004">
    <property type="protein sequence ID" value="KAK6633605.1"/>
    <property type="molecule type" value="Genomic_DNA"/>
</dbReference>
<dbReference type="Proteomes" id="UP001359485">
    <property type="component" value="Unassembled WGS sequence"/>
</dbReference>
<protein>
    <submittedName>
        <fullName evidence="1">Uncharacterized protein</fullName>
    </submittedName>
</protein>
<organism evidence="1 2">
    <name type="scientific">Polyplax serrata</name>
    <name type="common">Common mouse louse</name>
    <dbReference type="NCBI Taxonomy" id="468196"/>
    <lineage>
        <taxon>Eukaryota</taxon>
        <taxon>Metazoa</taxon>
        <taxon>Ecdysozoa</taxon>
        <taxon>Arthropoda</taxon>
        <taxon>Hexapoda</taxon>
        <taxon>Insecta</taxon>
        <taxon>Pterygota</taxon>
        <taxon>Neoptera</taxon>
        <taxon>Paraneoptera</taxon>
        <taxon>Psocodea</taxon>
        <taxon>Troctomorpha</taxon>
        <taxon>Phthiraptera</taxon>
        <taxon>Anoplura</taxon>
        <taxon>Polyplacidae</taxon>
        <taxon>Polyplax</taxon>
    </lineage>
</organism>
<gene>
    <name evidence="1" type="ORF">RUM44_004212</name>
</gene>
<keyword evidence="2" id="KW-1185">Reference proteome</keyword>
<evidence type="ECO:0000313" key="1">
    <source>
        <dbReference type="EMBL" id="KAK6633605.1"/>
    </source>
</evidence>
<accession>A0ABR1B281</accession>
<evidence type="ECO:0000313" key="2">
    <source>
        <dbReference type="Proteomes" id="UP001359485"/>
    </source>
</evidence>